<keyword evidence="4" id="KW-0653">Protein transport</keyword>
<evidence type="ECO:0000256" key="8">
    <source>
        <dbReference type="ARBA" id="ARBA00038387"/>
    </source>
</evidence>
<evidence type="ECO:0000256" key="5">
    <source>
        <dbReference type="ARBA" id="ARBA00023010"/>
    </source>
</evidence>
<accession>A0A9P6SKB6</accession>
<keyword evidence="7" id="KW-0539">Nucleus</keyword>
<dbReference type="GO" id="GO:0051028">
    <property type="term" value="P:mRNA transport"/>
    <property type="evidence" value="ECO:0007669"/>
    <property type="project" value="UniProtKB-KW"/>
</dbReference>
<gene>
    <name evidence="13" type="ORF">D0Z07_8864</name>
</gene>
<keyword evidence="3" id="KW-0509">mRNA transport</keyword>
<evidence type="ECO:0000313" key="13">
    <source>
        <dbReference type="EMBL" id="KAG0645266.1"/>
    </source>
</evidence>
<dbReference type="Pfam" id="PF21094">
    <property type="entry name" value="Nup188_SH3-like"/>
    <property type="match status" value="1"/>
</dbReference>
<evidence type="ECO:0000256" key="3">
    <source>
        <dbReference type="ARBA" id="ARBA00022816"/>
    </source>
</evidence>
<keyword evidence="5" id="KW-0811">Translocation</keyword>
<sequence length="1672" mass="183852">MAPIPDSAYFPSLDKFFEGDQQLISWKTACSVLLRSDEFIIGKPSALDSFFSDPVVVELLAHPFKAFSAPNPQTKSAFETKTSAINVTPSSITRHNIKEVKDDALWLSTEAKIDEVSALRVVIVECQDRPSAQLLGKLSKEEAASIQEAAGTSKASTALLSQISSPDADRDDFDSQEGRRLRILRTYLSERRNVLQCLNIIYQATLYPHKDVTGSDKGKGTAEPISWIRTLGVNVRSANGDGDKWVIEALAAIRINIENMENGSRWFQPDGGREDIEMEWMHNQIIQISHAMEIIYQIVDTNPSLSSSTLVVAWFEAMEQYGFFAQLLTEDPMTEALFLSVTITATLVSLSVLSPATCNDFLRNADVDPRISQEAPLDLPYIFNLRTVAHVHTMVMRVSEEIPATAAPMVLAWADILQAMSNRVAERAIVPDEESHPQVSSGDVFEATLETMLKGLPDETDDIIQYLASSAVDRGRVFQVLTDLGLRLGGTPNSNLSATVGARMRIAILDLMNSSSAVGYIPELVEATLSTLTGGQTYWDFSDAEHLRPACDVLSHFFNQFVLVDLILSSAKNRFPYESALLKMTRSLSTCYDTDGASFDPLILREIATIDTFTCQLPDDFGGYTTTQEEENNNSVRLTTTLHLFEGGVRLRGMQHSASALMKVDPDFVIPSNTPGRMILDSPKVAYWGHQYPGLKYFGKLLETFLAAGDVIYTVTGGAADRDSIADIIGTFAGLLRGNSKAAEADPGSIENFKGEARRYLETASSGLSQNRDIVAVIFDIFQEELQRYSTNFGSDVSLEILTSCVEFIHAVIPFYPGRVWPLMSRSGLLELGRGGGRLSTIVGSIEVVSGRFDLLLACTYLFESLVDDIISRAVQRRNLEKSGARFGNDELLEMGTGVFGQMQDDRRRLSRNITTAFDRILRFTYGINSQPKPGDDTQFNPKDGVFSKMIMGNQSKQGMHKKPDLRIMEAILPAASHLVNSFLSTTSGTLRFRPLLETLHDGFNSPPSTAFINAMTLRVDQVTATLALATILLRVGVLLGRSHSQLESQLFKASPLIARLYAVDEAYRHSVVSLFEALILSASNDSAEPPSLLGFLGTQTSKNFLHVLSDLDKPLRRQSCTTAIWQFLTVIVSNRQQWFANYLLTGHGSKNPLKNKGGGKNLATLDRPLLDTALDSLSHISSLFQPDALAMLDFVALAQNFWPWATYAAAKHAAFIKAISEYVGTLKPVQSSPQALLHGWSFLAIELSNDFSNQPDLQKIFAKMSSDCLVSNKRSQGLEEIFQRLNQRRAELSLILIQRLIESKTDKQELTGLLATIWDTIQHSETSFERALLAGNIEYYRTLLKLLFLALRVHAETGPQQETKQGFAHGVSTNPASGLDFKSSNRLRDSSPIIPIALAILESVVANGISQIATSIHDKIAESNPEDVVLVTVSMFTLNDTARVAVSLFSWSDSLAIDGDPVYGELSILFLLELSTIPPMAEQLAIEGALGQISGTNIVGFLRSAVISPSTDSAGIQRCYNIWVRGILPLLLNILVAVGDAIGTEIALFLNQFPNLLKHSSEAFDTPETSRMVARGTLKNITLSMCSEVHSLSLILYVLYGFRQSDGGAAIPDVDWDISNVLEGVEYWLGSRVLLKERINPVGEKATKLEGKIIGELWGIRDVLTELTGGT</sequence>
<feature type="domain" description="Nucleoporin Nup188 N-terminal subdomain III" evidence="12">
    <location>
        <begin position="761"/>
        <end position="1147"/>
    </location>
</feature>
<dbReference type="InterPro" id="IPR048883">
    <property type="entry name" value="Nup188_N-subdom_III"/>
</dbReference>
<dbReference type="PANTHER" id="PTHR31431:SF1">
    <property type="entry name" value="NUCLEOPORIN NUP188"/>
    <property type="match status" value="1"/>
</dbReference>
<evidence type="ECO:0000259" key="10">
    <source>
        <dbReference type="Pfam" id="PF10487"/>
    </source>
</evidence>
<dbReference type="OrthoDB" id="102511at2759"/>
<dbReference type="GO" id="GO:0006606">
    <property type="term" value="P:protein import into nucleus"/>
    <property type="evidence" value="ECO:0007669"/>
    <property type="project" value="TreeGrafter"/>
</dbReference>
<feature type="domain" description="Nucleoporin Nup188 N-terminal" evidence="10">
    <location>
        <begin position="79"/>
        <end position="417"/>
    </location>
</feature>
<dbReference type="InterPro" id="IPR041634">
    <property type="entry name" value="Nup188_C"/>
</dbReference>
<dbReference type="Pfam" id="PF10487">
    <property type="entry name" value="Nup188_N"/>
    <property type="match status" value="1"/>
</dbReference>
<dbReference type="Proteomes" id="UP000785200">
    <property type="component" value="Unassembled WGS sequence"/>
</dbReference>
<evidence type="ECO:0000256" key="2">
    <source>
        <dbReference type="ARBA" id="ARBA00022448"/>
    </source>
</evidence>
<protein>
    <recommendedName>
        <fullName evidence="9">Nucleoporin NUP188</fullName>
    </recommendedName>
</protein>
<name>A0A9P6SKB6_9HELO</name>
<comment type="caution">
    <text evidence="13">The sequence shown here is derived from an EMBL/GenBank/DDBJ whole genome shotgun (WGS) entry which is preliminary data.</text>
</comment>
<dbReference type="GO" id="GO:0006405">
    <property type="term" value="P:RNA export from nucleus"/>
    <property type="evidence" value="ECO:0007669"/>
    <property type="project" value="TreeGrafter"/>
</dbReference>
<evidence type="ECO:0000256" key="1">
    <source>
        <dbReference type="ARBA" id="ARBA00004567"/>
    </source>
</evidence>
<dbReference type="Gene3D" id="1.25.10.70">
    <property type="match status" value="1"/>
</dbReference>
<dbReference type="InterPro" id="IPR044840">
    <property type="entry name" value="Nup188"/>
</dbReference>
<dbReference type="PANTHER" id="PTHR31431">
    <property type="entry name" value="NUCLEOPORIN NUP188 HOMOLOG"/>
    <property type="match status" value="1"/>
</dbReference>
<evidence type="ECO:0000259" key="11">
    <source>
        <dbReference type="Pfam" id="PF18378"/>
    </source>
</evidence>
<feature type="domain" description="Nuclear pore protein Nup188 C-terminal" evidence="11">
    <location>
        <begin position="1314"/>
        <end position="1433"/>
    </location>
</feature>
<reference evidence="13" key="1">
    <citation type="submission" date="2019-07" db="EMBL/GenBank/DDBJ databases">
        <title>Hyphodiscus hymeniophilus genome sequencing and assembly.</title>
        <authorList>
            <person name="Kramer G."/>
            <person name="Nodwell J."/>
        </authorList>
    </citation>
    <scope>NUCLEOTIDE SEQUENCE</scope>
    <source>
        <strain evidence="13">ATCC 34498</strain>
    </source>
</reference>
<organism evidence="13 14">
    <name type="scientific">Hyphodiscus hymeniophilus</name>
    <dbReference type="NCBI Taxonomy" id="353542"/>
    <lineage>
        <taxon>Eukaryota</taxon>
        <taxon>Fungi</taxon>
        <taxon>Dikarya</taxon>
        <taxon>Ascomycota</taxon>
        <taxon>Pezizomycotina</taxon>
        <taxon>Leotiomycetes</taxon>
        <taxon>Helotiales</taxon>
        <taxon>Hyphodiscaceae</taxon>
        <taxon>Hyphodiscus</taxon>
    </lineage>
</organism>
<keyword evidence="14" id="KW-1185">Reference proteome</keyword>
<evidence type="ECO:0000256" key="6">
    <source>
        <dbReference type="ARBA" id="ARBA00023132"/>
    </source>
</evidence>
<dbReference type="Pfam" id="PF18378">
    <property type="entry name" value="Nup188_C"/>
    <property type="match status" value="2"/>
</dbReference>
<evidence type="ECO:0000256" key="9">
    <source>
        <dbReference type="ARBA" id="ARBA00040174"/>
    </source>
</evidence>
<dbReference type="InterPro" id="IPR018864">
    <property type="entry name" value="Nucleoporin_Nup188_N"/>
</dbReference>
<dbReference type="Pfam" id="PF21093">
    <property type="entry name" value="Nup188_N-subdom_III"/>
    <property type="match status" value="1"/>
</dbReference>
<comment type="similarity">
    <text evidence="8">Belongs to the Nup188 family.</text>
</comment>
<comment type="subcellular location">
    <subcellularLocation>
        <location evidence="1">Nucleus</location>
        <location evidence="1">Nuclear pore complex</location>
    </subcellularLocation>
</comment>
<keyword evidence="2" id="KW-0813">Transport</keyword>
<dbReference type="GO" id="GO:0017056">
    <property type="term" value="F:structural constituent of nuclear pore"/>
    <property type="evidence" value="ECO:0007669"/>
    <property type="project" value="InterPro"/>
</dbReference>
<evidence type="ECO:0000256" key="7">
    <source>
        <dbReference type="ARBA" id="ARBA00023242"/>
    </source>
</evidence>
<evidence type="ECO:0000313" key="14">
    <source>
        <dbReference type="Proteomes" id="UP000785200"/>
    </source>
</evidence>
<dbReference type="GO" id="GO:0044611">
    <property type="term" value="C:nuclear pore inner ring"/>
    <property type="evidence" value="ECO:0007669"/>
    <property type="project" value="TreeGrafter"/>
</dbReference>
<dbReference type="EMBL" id="VNKQ01000019">
    <property type="protein sequence ID" value="KAG0645266.1"/>
    <property type="molecule type" value="Genomic_DNA"/>
</dbReference>
<feature type="domain" description="Nuclear pore protein Nup188 C-terminal" evidence="11">
    <location>
        <begin position="1435"/>
        <end position="1651"/>
    </location>
</feature>
<evidence type="ECO:0000256" key="4">
    <source>
        <dbReference type="ARBA" id="ARBA00022927"/>
    </source>
</evidence>
<keyword evidence="6" id="KW-0906">Nuclear pore complex</keyword>
<proteinExistence type="inferred from homology"/>
<evidence type="ECO:0000259" key="12">
    <source>
        <dbReference type="Pfam" id="PF21093"/>
    </source>
</evidence>